<feature type="region of interest" description="Disordered" evidence="1">
    <location>
        <begin position="1"/>
        <end position="81"/>
    </location>
</feature>
<evidence type="ECO:0000256" key="1">
    <source>
        <dbReference type="SAM" id="MobiDB-lite"/>
    </source>
</evidence>
<sequence length="163" mass="18356">MSRPGKQREYSDDKEHSLGRFGDSIGYGANDESTRSQREYSELDGAPTVDRVETEAKASQGSSHYDSKKERFTEDGDSQSETSYEFIYEQFDGAPTIDRVEMVEKASLETYRPIWTVLNGCIGPGEPLWIVSSGRSRNEFATVSAKMVVRSELNSLTEQFDQN</sequence>
<keyword evidence="3" id="KW-1185">Reference proteome</keyword>
<dbReference type="AlphaFoldDB" id="K0SX08"/>
<protein>
    <submittedName>
        <fullName evidence="2">Uncharacterized protein</fullName>
    </submittedName>
</protein>
<feature type="compositionally biased region" description="Basic and acidic residues" evidence="1">
    <location>
        <begin position="32"/>
        <end position="41"/>
    </location>
</feature>
<feature type="compositionally biased region" description="Basic and acidic residues" evidence="1">
    <location>
        <begin position="1"/>
        <end position="18"/>
    </location>
</feature>
<dbReference type="EMBL" id="AGNL01018664">
    <property type="protein sequence ID" value="EJK62727.1"/>
    <property type="molecule type" value="Genomic_DNA"/>
</dbReference>
<organism evidence="2 3">
    <name type="scientific">Thalassiosira oceanica</name>
    <name type="common">Marine diatom</name>
    <dbReference type="NCBI Taxonomy" id="159749"/>
    <lineage>
        <taxon>Eukaryota</taxon>
        <taxon>Sar</taxon>
        <taxon>Stramenopiles</taxon>
        <taxon>Ochrophyta</taxon>
        <taxon>Bacillariophyta</taxon>
        <taxon>Coscinodiscophyceae</taxon>
        <taxon>Thalassiosirophycidae</taxon>
        <taxon>Thalassiosirales</taxon>
        <taxon>Thalassiosiraceae</taxon>
        <taxon>Thalassiosira</taxon>
    </lineage>
</organism>
<reference evidence="2 3" key="1">
    <citation type="journal article" date="2012" name="Genome Biol.">
        <title>Genome and low-iron response of an oceanic diatom adapted to chronic iron limitation.</title>
        <authorList>
            <person name="Lommer M."/>
            <person name="Specht M."/>
            <person name="Roy A.S."/>
            <person name="Kraemer L."/>
            <person name="Andreson R."/>
            <person name="Gutowska M.A."/>
            <person name="Wolf J."/>
            <person name="Bergner S.V."/>
            <person name="Schilhabel M.B."/>
            <person name="Klostermeier U.C."/>
            <person name="Beiko R.G."/>
            <person name="Rosenstiel P."/>
            <person name="Hippler M."/>
            <person name="Laroche J."/>
        </authorList>
    </citation>
    <scope>NUCLEOTIDE SEQUENCE [LARGE SCALE GENOMIC DNA]</scope>
    <source>
        <strain evidence="2 3">CCMP1005</strain>
    </source>
</reference>
<proteinExistence type="predicted"/>
<evidence type="ECO:0000313" key="3">
    <source>
        <dbReference type="Proteomes" id="UP000266841"/>
    </source>
</evidence>
<name>K0SX08_THAOC</name>
<gene>
    <name evidence="2" type="ORF">THAOC_16651</name>
</gene>
<accession>K0SX08</accession>
<evidence type="ECO:0000313" key="2">
    <source>
        <dbReference type="EMBL" id="EJK62727.1"/>
    </source>
</evidence>
<dbReference type="Proteomes" id="UP000266841">
    <property type="component" value="Unassembled WGS sequence"/>
</dbReference>
<comment type="caution">
    <text evidence="2">The sequence shown here is derived from an EMBL/GenBank/DDBJ whole genome shotgun (WGS) entry which is preliminary data.</text>
</comment>
<feature type="compositionally biased region" description="Basic and acidic residues" evidence="1">
    <location>
        <begin position="65"/>
        <end position="74"/>
    </location>
</feature>